<dbReference type="InterPro" id="IPR001878">
    <property type="entry name" value="Znf_CCHC"/>
</dbReference>
<comment type="caution">
    <text evidence="3">The sequence shown here is derived from an EMBL/GenBank/DDBJ whole genome shotgun (WGS) entry which is preliminary data.</text>
</comment>
<dbReference type="EMBL" id="MPUH01000318">
    <property type="protein sequence ID" value="OMJ83030.1"/>
    <property type="molecule type" value="Genomic_DNA"/>
</dbReference>
<keyword evidence="1" id="KW-0863">Zinc-finger</keyword>
<keyword evidence="1" id="KW-0862">Zinc</keyword>
<dbReference type="PANTHER" id="PTHR46978">
    <property type="entry name" value="ZINC KNUCKLE (CCHC-TYPE) FAMILY PROTEIN"/>
    <property type="match status" value="1"/>
</dbReference>
<dbReference type="OrthoDB" id="3863715at2759"/>
<dbReference type="GO" id="GO:0003676">
    <property type="term" value="F:nucleic acid binding"/>
    <property type="evidence" value="ECO:0007669"/>
    <property type="project" value="InterPro"/>
</dbReference>
<sequence>MFNSIKPINLKKETNVLFFIDTTPEEFIESPISEAENIENPIIKLSEIYKTNDRYFENPNPLLKCYKCNEYGHTPIACPNPYSKIHCSYCSEPGHKSFTCKQIVCYKCLGIGHKISNCRSDLNDKCKMCKRPNHKERRCLVRNGGLINKEKQDLTCFICREIGHVCCFEPGIEDENKFCPRCGEEGHFFDGCKKIIDFSIFY</sequence>
<evidence type="ECO:0000313" key="3">
    <source>
        <dbReference type="EMBL" id="OMJ83030.1"/>
    </source>
</evidence>
<organism evidence="3 4">
    <name type="scientific">Stentor coeruleus</name>
    <dbReference type="NCBI Taxonomy" id="5963"/>
    <lineage>
        <taxon>Eukaryota</taxon>
        <taxon>Sar</taxon>
        <taxon>Alveolata</taxon>
        <taxon>Ciliophora</taxon>
        <taxon>Postciliodesmatophora</taxon>
        <taxon>Heterotrichea</taxon>
        <taxon>Heterotrichida</taxon>
        <taxon>Stentoridae</taxon>
        <taxon>Stentor</taxon>
    </lineage>
</organism>
<accession>A0A1R2C228</accession>
<name>A0A1R2C228_9CILI</name>
<keyword evidence="1" id="KW-0479">Metal-binding</keyword>
<reference evidence="3 4" key="1">
    <citation type="submission" date="2016-11" db="EMBL/GenBank/DDBJ databases">
        <title>The macronuclear genome of Stentor coeruleus: a giant cell with tiny introns.</title>
        <authorList>
            <person name="Slabodnick M."/>
            <person name="Ruby J.G."/>
            <person name="Reiff S.B."/>
            <person name="Swart E.C."/>
            <person name="Gosai S."/>
            <person name="Prabakaran S."/>
            <person name="Witkowska E."/>
            <person name="Larue G.E."/>
            <person name="Fisher S."/>
            <person name="Freeman R.M."/>
            <person name="Gunawardena J."/>
            <person name="Chu W."/>
            <person name="Stover N.A."/>
            <person name="Gregory B.D."/>
            <person name="Nowacki M."/>
            <person name="Derisi J."/>
            <person name="Roy S.W."/>
            <person name="Marshall W.F."/>
            <person name="Sood P."/>
        </authorList>
    </citation>
    <scope>NUCLEOTIDE SEQUENCE [LARGE SCALE GENOMIC DNA]</scope>
    <source>
        <strain evidence="3">WM001</strain>
    </source>
</reference>
<dbReference type="Gene3D" id="4.10.60.10">
    <property type="entry name" value="Zinc finger, CCHC-type"/>
    <property type="match status" value="3"/>
</dbReference>
<evidence type="ECO:0000313" key="4">
    <source>
        <dbReference type="Proteomes" id="UP000187209"/>
    </source>
</evidence>
<dbReference type="PANTHER" id="PTHR46978:SF1">
    <property type="entry name" value="ZINC KNUCKLE (CCHC-TYPE) FAMILY PROTEIN"/>
    <property type="match status" value="1"/>
</dbReference>
<dbReference type="GO" id="GO:0008270">
    <property type="term" value="F:zinc ion binding"/>
    <property type="evidence" value="ECO:0007669"/>
    <property type="project" value="UniProtKB-KW"/>
</dbReference>
<feature type="domain" description="CCHC-type" evidence="2">
    <location>
        <begin position="64"/>
        <end position="80"/>
    </location>
</feature>
<dbReference type="SMART" id="SM00343">
    <property type="entry name" value="ZnF_C2HC"/>
    <property type="match status" value="5"/>
</dbReference>
<protein>
    <recommendedName>
        <fullName evidence="2">CCHC-type domain-containing protein</fullName>
    </recommendedName>
</protein>
<proteinExistence type="predicted"/>
<dbReference type="Proteomes" id="UP000187209">
    <property type="component" value="Unassembled WGS sequence"/>
</dbReference>
<evidence type="ECO:0000256" key="1">
    <source>
        <dbReference type="PROSITE-ProRule" id="PRU00047"/>
    </source>
</evidence>
<dbReference type="SUPFAM" id="SSF57756">
    <property type="entry name" value="Retrovirus zinc finger-like domains"/>
    <property type="match status" value="3"/>
</dbReference>
<dbReference type="InterPro" id="IPR036875">
    <property type="entry name" value="Znf_CCHC_sf"/>
</dbReference>
<feature type="domain" description="CCHC-type" evidence="2">
    <location>
        <begin position="179"/>
        <end position="194"/>
    </location>
</feature>
<dbReference type="PROSITE" id="PS50158">
    <property type="entry name" value="ZF_CCHC"/>
    <property type="match status" value="2"/>
</dbReference>
<gene>
    <name evidence="3" type="ORF">SteCoe_16122</name>
</gene>
<evidence type="ECO:0000259" key="2">
    <source>
        <dbReference type="PROSITE" id="PS50158"/>
    </source>
</evidence>
<dbReference type="AlphaFoldDB" id="A0A1R2C228"/>
<keyword evidence="4" id="KW-1185">Reference proteome</keyword>